<dbReference type="Proteomes" id="UP000075243">
    <property type="component" value="Chromosome 1"/>
</dbReference>
<accession>A0A151UA76</accession>
<dbReference type="EMBL" id="CM003603">
    <property type="protein sequence ID" value="KYP76236.1"/>
    <property type="molecule type" value="Genomic_DNA"/>
</dbReference>
<dbReference type="Gramene" id="C.cajan_19882.t">
    <property type="protein sequence ID" value="C.cajan_19882.t"/>
    <property type="gene ID" value="C.cajan_19882"/>
</dbReference>
<evidence type="ECO:0000313" key="1">
    <source>
        <dbReference type="EMBL" id="KYP76236.1"/>
    </source>
</evidence>
<name>A0A151UA76_CAJCA</name>
<protein>
    <submittedName>
        <fullName evidence="1">Uncharacterized protein</fullName>
    </submittedName>
</protein>
<proteinExistence type="predicted"/>
<evidence type="ECO:0000313" key="2">
    <source>
        <dbReference type="Proteomes" id="UP000075243"/>
    </source>
</evidence>
<feature type="non-terminal residue" evidence="1">
    <location>
        <position position="1"/>
    </location>
</feature>
<gene>
    <name evidence="1" type="ORF">KK1_020469</name>
</gene>
<keyword evidence="2" id="KW-1185">Reference proteome</keyword>
<organism evidence="1 2">
    <name type="scientific">Cajanus cajan</name>
    <name type="common">Pigeon pea</name>
    <name type="synonym">Cajanus indicus</name>
    <dbReference type="NCBI Taxonomy" id="3821"/>
    <lineage>
        <taxon>Eukaryota</taxon>
        <taxon>Viridiplantae</taxon>
        <taxon>Streptophyta</taxon>
        <taxon>Embryophyta</taxon>
        <taxon>Tracheophyta</taxon>
        <taxon>Spermatophyta</taxon>
        <taxon>Magnoliopsida</taxon>
        <taxon>eudicotyledons</taxon>
        <taxon>Gunneridae</taxon>
        <taxon>Pentapetalae</taxon>
        <taxon>rosids</taxon>
        <taxon>fabids</taxon>
        <taxon>Fabales</taxon>
        <taxon>Fabaceae</taxon>
        <taxon>Papilionoideae</taxon>
        <taxon>50 kb inversion clade</taxon>
        <taxon>NPAAA clade</taxon>
        <taxon>indigoferoid/millettioid clade</taxon>
        <taxon>Phaseoleae</taxon>
        <taxon>Cajanus</taxon>
    </lineage>
</organism>
<dbReference type="AlphaFoldDB" id="A0A151UA76"/>
<reference evidence="1 2" key="1">
    <citation type="journal article" date="2012" name="Nat. Biotechnol.">
        <title>Draft genome sequence of pigeonpea (Cajanus cajan), an orphan legume crop of resource-poor farmers.</title>
        <authorList>
            <person name="Varshney R.K."/>
            <person name="Chen W."/>
            <person name="Li Y."/>
            <person name="Bharti A.K."/>
            <person name="Saxena R.K."/>
            <person name="Schlueter J.A."/>
            <person name="Donoghue M.T."/>
            <person name="Azam S."/>
            <person name="Fan G."/>
            <person name="Whaley A.M."/>
            <person name="Farmer A.D."/>
            <person name="Sheridan J."/>
            <person name="Iwata A."/>
            <person name="Tuteja R."/>
            <person name="Penmetsa R.V."/>
            <person name="Wu W."/>
            <person name="Upadhyaya H.D."/>
            <person name="Yang S.P."/>
            <person name="Shah T."/>
            <person name="Saxena K.B."/>
            <person name="Michael T."/>
            <person name="McCombie W.R."/>
            <person name="Yang B."/>
            <person name="Zhang G."/>
            <person name="Yang H."/>
            <person name="Wang J."/>
            <person name="Spillane C."/>
            <person name="Cook D.R."/>
            <person name="May G.D."/>
            <person name="Xu X."/>
            <person name="Jackson S.A."/>
        </authorList>
    </citation>
    <scope>NUCLEOTIDE SEQUENCE [LARGE SCALE GENOMIC DNA]</scope>
    <source>
        <strain evidence="2">cv. Asha</strain>
    </source>
</reference>
<sequence length="70" mass="8449">FSSLKSLILKENPELLTLDKAQTTTIEYHYRVIIYPLFYLLLKLAMILTRCHKNRKNIIFFYENCEKHIT</sequence>